<dbReference type="EMBL" id="BJHV01000001">
    <property type="protein sequence ID" value="GDY42626.1"/>
    <property type="molecule type" value="Genomic_DNA"/>
</dbReference>
<sequence length="57" mass="5831">MRVTAGSRKCRRAPLSHRSAILPYAMCGAAGPRVAAPHAWGDGGPKGDTGAWENVGG</sequence>
<dbReference type="AlphaFoldDB" id="A0A4D4K7B2"/>
<gene>
    <name evidence="2" type="ORF">SANT12839_035080</name>
</gene>
<dbReference type="Proteomes" id="UP000299290">
    <property type="component" value="Unassembled WGS sequence"/>
</dbReference>
<name>A0A4D4K7B2_9ACTN</name>
<organism evidence="2 3">
    <name type="scientific">Streptomyces antimycoticus</name>
    <dbReference type="NCBI Taxonomy" id="68175"/>
    <lineage>
        <taxon>Bacteria</taxon>
        <taxon>Bacillati</taxon>
        <taxon>Actinomycetota</taxon>
        <taxon>Actinomycetes</taxon>
        <taxon>Kitasatosporales</taxon>
        <taxon>Streptomycetaceae</taxon>
        <taxon>Streptomyces</taxon>
        <taxon>Streptomyces violaceusniger group</taxon>
    </lineage>
</organism>
<comment type="caution">
    <text evidence="2">The sequence shown here is derived from an EMBL/GenBank/DDBJ whole genome shotgun (WGS) entry which is preliminary data.</text>
</comment>
<feature type="region of interest" description="Disordered" evidence="1">
    <location>
        <begin position="35"/>
        <end position="57"/>
    </location>
</feature>
<keyword evidence="3" id="KW-1185">Reference proteome</keyword>
<evidence type="ECO:0000313" key="2">
    <source>
        <dbReference type="EMBL" id="GDY42626.1"/>
    </source>
</evidence>
<proteinExistence type="predicted"/>
<evidence type="ECO:0000256" key="1">
    <source>
        <dbReference type="SAM" id="MobiDB-lite"/>
    </source>
</evidence>
<accession>A0A4D4K7B2</accession>
<reference evidence="2 3" key="1">
    <citation type="journal article" date="2020" name="Int. J. Syst. Evol. Microbiol.">
        <title>Reclassification of Streptomyces castelarensis and Streptomyces sporoclivatus as later heterotypic synonyms of Streptomyces antimycoticus.</title>
        <authorList>
            <person name="Komaki H."/>
            <person name="Tamura T."/>
        </authorList>
    </citation>
    <scope>NUCLEOTIDE SEQUENCE [LARGE SCALE GENOMIC DNA]</scope>
    <source>
        <strain evidence="2 3">NBRC 12839</strain>
    </source>
</reference>
<protein>
    <submittedName>
        <fullName evidence="2">Uncharacterized protein</fullName>
    </submittedName>
</protein>
<evidence type="ECO:0000313" key="3">
    <source>
        <dbReference type="Proteomes" id="UP000299290"/>
    </source>
</evidence>